<organism evidence="1">
    <name type="scientific">Aegilops tauschii</name>
    <name type="common">Tausch's goatgrass</name>
    <name type="synonym">Aegilops squarrosa</name>
    <dbReference type="NCBI Taxonomy" id="37682"/>
    <lineage>
        <taxon>Eukaryota</taxon>
        <taxon>Viridiplantae</taxon>
        <taxon>Streptophyta</taxon>
        <taxon>Embryophyta</taxon>
        <taxon>Tracheophyta</taxon>
        <taxon>Spermatophyta</taxon>
        <taxon>Magnoliopsida</taxon>
        <taxon>Liliopsida</taxon>
        <taxon>Poales</taxon>
        <taxon>Poaceae</taxon>
        <taxon>BOP clade</taxon>
        <taxon>Pooideae</taxon>
        <taxon>Triticodae</taxon>
        <taxon>Triticeae</taxon>
        <taxon>Triticinae</taxon>
        <taxon>Aegilops</taxon>
    </lineage>
</organism>
<sequence>MDRKKATDIDHDDSLPTNLYGVWRSRDRGHHRLKTNVVSSSCSTFHDSDLLRNYLDVDLGRSDYAAATATQQRSGGKGAAAARWNWNRRTGAEGLPRGIVQTSSDMFLRPLWDPAANRAIPKNKNDRHKALLAMAVGISQMQNVDVMARKFLNESYTVMLFHYDGNVDGWRSLEWSDKAIHIVAPNQTKWWFAKRFLHPSVVAIYDFIFLWDEDLGVENFDPRRYIDIMVSEGLEITQPALDPDLSTDIHHRITIRNKMTKVHRRVYDNRSSMNCSDDSKGPPCTGWVEGMAPVFSRAAWKCVWHLIQCDWRVITLRSTSSFNVSNLQNDLIHGWGLDMKLGYCAQVLKIAQIPWRFALFKLYNLFHFLFFAFQGDRAEKVGVIDSEYVVHQGIPSLGGPSDTSKRENISLVSGIISKVNTKSKLQLTNTQTESFNMLPRRSLDLRTHIRRQSSAELEKFKERWEKATPVISRSSLLRILVLLDQGCLHIGRLMAKSGIWSYGVLLYKLIIGRRPVDGNAAPQGQAECTGVFSDAFHPKEQ</sequence>
<dbReference type="InterPro" id="IPR007877">
    <property type="entry name" value="DUF707"/>
</dbReference>
<accession>M8BVY8</accession>
<dbReference type="ExpressionAtlas" id="M8BVY8">
    <property type="expression patterns" value="baseline"/>
</dbReference>
<dbReference type="EnsemblPlants" id="EMT10964">
    <property type="protein sequence ID" value="EMT10964"/>
    <property type="gene ID" value="F775_16647"/>
</dbReference>
<proteinExistence type="predicted"/>
<dbReference type="PANTHER" id="PTHR31210">
    <property type="entry name" value="OS06G0731900 PROTEIN"/>
    <property type="match status" value="1"/>
</dbReference>
<evidence type="ECO:0000313" key="1">
    <source>
        <dbReference type="EnsemblPlants" id="EMT10964"/>
    </source>
</evidence>
<dbReference type="AlphaFoldDB" id="M8BVY8"/>
<dbReference type="PANTHER" id="PTHR31210:SF96">
    <property type="entry name" value="OS06G0731900 PROTEIN"/>
    <property type="match status" value="1"/>
</dbReference>
<name>M8BVY8_AEGTA</name>
<protein>
    <submittedName>
        <fullName evidence="1">Uncharacterized protein</fullName>
    </submittedName>
</protein>
<reference evidence="1" key="1">
    <citation type="submission" date="2015-06" db="UniProtKB">
        <authorList>
            <consortium name="EnsemblPlants"/>
        </authorList>
    </citation>
    <scope>IDENTIFICATION</scope>
</reference>
<dbReference type="Pfam" id="PF05212">
    <property type="entry name" value="DUF707"/>
    <property type="match status" value="3"/>
</dbReference>